<accession>A0A3P6FT52</accession>
<organism evidence="1">
    <name type="scientific">Brassica oleracea</name>
    <name type="common">Wild cabbage</name>
    <dbReference type="NCBI Taxonomy" id="3712"/>
    <lineage>
        <taxon>Eukaryota</taxon>
        <taxon>Viridiplantae</taxon>
        <taxon>Streptophyta</taxon>
        <taxon>Embryophyta</taxon>
        <taxon>Tracheophyta</taxon>
        <taxon>Spermatophyta</taxon>
        <taxon>Magnoliopsida</taxon>
        <taxon>eudicotyledons</taxon>
        <taxon>Gunneridae</taxon>
        <taxon>Pentapetalae</taxon>
        <taxon>rosids</taxon>
        <taxon>malvids</taxon>
        <taxon>Brassicales</taxon>
        <taxon>Brassicaceae</taxon>
        <taxon>Brassiceae</taxon>
        <taxon>Brassica</taxon>
    </lineage>
</organism>
<gene>
    <name evidence="1" type="ORF">BOLC1T01124H</name>
</gene>
<evidence type="ECO:0000313" key="1">
    <source>
        <dbReference type="EMBL" id="VDD48735.1"/>
    </source>
</evidence>
<evidence type="ECO:0008006" key="2">
    <source>
        <dbReference type="Google" id="ProtNLM"/>
    </source>
</evidence>
<sequence length="162" mass="18361">MSSPLAQRKWTPPEPGWLMCNVGMEYSKSKGCVGGVWRGGTCHSRRAFSGIKNGDDAKLVVVLWDFENMRSQKQSNIIFAGEFGDLFCALQRPQAWPSFLQQSSLMEKELEGILNWKLNVVTREENKGAFFIAQSVIKYGLVNSYVARGHPSWLFEFFVNES</sequence>
<dbReference type="EMBL" id="LR031878">
    <property type="protein sequence ID" value="VDD48735.1"/>
    <property type="molecule type" value="Genomic_DNA"/>
</dbReference>
<dbReference type="AlphaFoldDB" id="A0A3P6FT52"/>
<reference evidence="1" key="1">
    <citation type="submission" date="2018-11" db="EMBL/GenBank/DDBJ databases">
        <authorList>
            <consortium name="Genoscope - CEA"/>
            <person name="William W."/>
        </authorList>
    </citation>
    <scope>NUCLEOTIDE SEQUENCE</scope>
</reference>
<name>A0A3P6FT52_BRAOL</name>
<proteinExistence type="predicted"/>
<protein>
    <recommendedName>
        <fullName evidence="2">RNase H type-1 domain-containing protein</fullName>
    </recommendedName>
</protein>